<evidence type="ECO:0000256" key="1">
    <source>
        <dbReference type="SAM" id="MobiDB-lite"/>
    </source>
</evidence>
<gene>
    <name evidence="2" type="ORF">H2509_03380</name>
</gene>
<accession>A0A839A9U0</accession>
<evidence type="ECO:0000313" key="2">
    <source>
        <dbReference type="EMBL" id="MBA5776161.1"/>
    </source>
</evidence>
<feature type="region of interest" description="Disordered" evidence="1">
    <location>
        <begin position="30"/>
        <end position="52"/>
    </location>
</feature>
<reference evidence="2 3" key="1">
    <citation type="submission" date="2020-07" db="EMBL/GenBank/DDBJ databases">
        <title>Stappia sp., F7233, whole genome shotgun sequencing project.</title>
        <authorList>
            <person name="Jiang S."/>
            <person name="Liu Z.W."/>
            <person name="Du Z.J."/>
        </authorList>
    </citation>
    <scope>NUCLEOTIDE SEQUENCE [LARGE SCALE GENOMIC DNA]</scope>
    <source>
        <strain evidence="2 3">F7233</strain>
    </source>
</reference>
<sequence>MPVLPLAAATLVGDQENPKDLIAAQVREQGHTCEAPKSAERDESQSGPDSEVWTLECENASYRVRLVPDMAADIEQIN</sequence>
<keyword evidence="3" id="KW-1185">Reference proteome</keyword>
<dbReference type="EMBL" id="JACFXV010000038">
    <property type="protein sequence ID" value="MBA5776161.1"/>
    <property type="molecule type" value="Genomic_DNA"/>
</dbReference>
<dbReference type="Proteomes" id="UP000541109">
    <property type="component" value="Unassembled WGS sequence"/>
</dbReference>
<protein>
    <submittedName>
        <fullName evidence="2">Uncharacterized protein</fullName>
    </submittedName>
</protein>
<proteinExistence type="predicted"/>
<dbReference type="AlphaFoldDB" id="A0A839A9U0"/>
<comment type="caution">
    <text evidence="2">The sequence shown here is derived from an EMBL/GenBank/DDBJ whole genome shotgun (WGS) entry which is preliminary data.</text>
</comment>
<evidence type="ECO:0000313" key="3">
    <source>
        <dbReference type="Proteomes" id="UP000541109"/>
    </source>
</evidence>
<organism evidence="2 3">
    <name type="scientific">Stappia albiluteola</name>
    <dbReference type="NCBI Taxonomy" id="2758565"/>
    <lineage>
        <taxon>Bacteria</taxon>
        <taxon>Pseudomonadati</taxon>
        <taxon>Pseudomonadota</taxon>
        <taxon>Alphaproteobacteria</taxon>
        <taxon>Hyphomicrobiales</taxon>
        <taxon>Stappiaceae</taxon>
        <taxon>Stappia</taxon>
    </lineage>
</organism>
<name>A0A839A9U0_9HYPH</name>